<dbReference type="GO" id="GO:0005634">
    <property type="term" value="C:nucleus"/>
    <property type="evidence" value="ECO:0000318"/>
    <property type="project" value="GO_Central"/>
</dbReference>
<evidence type="ECO:0000313" key="10">
    <source>
        <dbReference type="Proteomes" id="UP000001542"/>
    </source>
</evidence>
<gene>
    <name evidence="9" type="ORF">TVAG_245800</name>
</gene>
<dbReference type="PROSITE" id="PS00518">
    <property type="entry name" value="ZF_RING_1"/>
    <property type="match status" value="1"/>
</dbReference>
<keyword evidence="3" id="KW-0479">Metal-binding</keyword>
<dbReference type="Proteomes" id="UP000001542">
    <property type="component" value="Unassembled WGS sequence"/>
</dbReference>
<evidence type="ECO:0000256" key="2">
    <source>
        <dbReference type="ARBA" id="ARBA00017908"/>
    </source>
</evidence>
<evidence type="ECO:0000256" key="6">
    <source>
        <dbReference type="PROSITE-ProRule" id="PRU00175"/>
    </source>
</evidence>
<dbReference type="VEuPathDB" id="TrichDB:TVAGG3_0862380"/>
<name>A2E4N8_TRIV3</name>
<dbReference type="InParanoid" id="A2E4N8"/>
<keyword evidence="5" id="KW-0862">Zinc</keyword>
<evidence type="ECO:0000313" key="9">
    <source>
        <dbReference type="EMBL" id="EAY12348.1"/>
    </source>
</evidence>
<reference evidence="9" key="2">
    <citation type="journal article" date="2007" name="Science">
        <title>Draft genome sequence of the sexually transmitted pathogen Trichomonas vaginalis.</title>
        <authorList>
            <person name="Carlton J.M."/>
            <person name="Hirt R.P."/>
            <person name="Silva J.C."/>
            <person name="Delcher A.L."/>
            <person name="Schatz M."/>
            <person name="Zhao Q."/>
            <person name="Wortman J.R."/>
            <person name="Bidwell S.L."/>
            <person name="Alsmark U.C.M."/>
            <person name="Besteiro S."/>
            <person name="Sicheritz-Ponten T."/>
            <person name="Noel C.J."/>
            <person name="Dacks J.B."/>
            <person name="Foster P.G."/>
            <person name="Simillion C."/>
            <person name="Van de Peer Y."/>
            <person name="Miranda-Saavedra D."/>
            <person name="Barton G.J."/>
            <person name="Westrop G.D."/>
            <person name="Mueller S."/>
            <person name="Dessi D."/>
            <person name="Fiori P.L."/>
            <person name="Ren Q."/>
            <person name="Paulsen I."/>
            <person name="Zhang H."/>
            <person name="Bastida-Corcuera F.D."/>
            <person name="Simoes-Barbosa A."/>
            <person name="Brown M.T."/>
            <person name="Hayes R.D."/>
            <person name="Mukherjee M."/>
            <person name="Okumura C.Y."/>
            <person name="Schneider R."/>
            <person name="Smith A.J."/>
            <person name="Vanacova S."/>
            <person name="Villalvazo M."/>
            <person name="Haas B.J."/>
            <person name="Pertea M."/>
            <person name="Feldblyum T.V."/>
            <person name="Utterback T.R."/>
            <person name="Shu C.L."/>
            <person name="Osoegawa K."/>
            <person name="de Jong P.J."/>
            <person name="Hrdy I."/>
            <person name="Horvathova L."/>
            <person name="Zubacova Z."/>
            <person name="Dolezal P."/>
            <person name="Malik S.B."/>
            <person name="Logsdon J.M. Jr."/>
            <person name="Henze K."/>
            <person name="Gupta A."/>
            <person name="Wang C.C."/>
            <person name="Dunne R.L."/>
            <person name="Upcroft J.A."/>
            <person name="Upcroft P."/>
            <person name="White O."/>
            <person name="Salzberg S.L."/>
            <person name="Tang P."/>
            <person name="Chiu C.-H."/>
            <person name="Lee Y.-S."/>
            <person name="Embley T.M."/>
            <person name="Coombs G.H."/>
            <person name="Mottram J.C."/>
            <person name="Tachezy J."/>
            <person name="Fraser-Liggett C.M."/>
            <person name="Johnson P.J."/>
        </authorList>
    </citation>
    <scope>NUCLEOTIDE SEQUENCE [LARGE SCALE GENOMIC DNA]</scope>
    <source>
        <strain evidence="9">G3</strain>
    </source>
</reference>
<dbReference type="SMR" id="A2E4N8"/>
<dbReference type="SUPFAM" id="SSF49879">
    <property type="entry name" value="SMAD/FHA domain"/>
    <property type="match status" value="1"/>
</dbReference>
<evidence type="ECO:0000256" key="5">
    <source>
        <dbReference type="ARBA" id="ARBA00022833"/>
    </source>
</evidence>
<dbReference type="AlphaFoldDB" id="A2E4N8"/>
<dbReference type="Pfam" id="PF00498">
    <property type="entry name" value="FHA"/>
    <property type="match status" value="1"/>
</dbReference>
<dbReference type="STRING" id="5722.A2E4N8"/>
<evidence type="ECO:0000256" key="4">
    <source>
        <dbReference type="ARBA" id="ARBA00022771"/>
    </source>
</evidence>
<keyword evidence="10" id="KW-1185">Reference proteome</keyword>
<comment type="similarity">
    <text evidence="1">Belongs to the CHFR family.</text>
</comment>
<dbReference type="Pfam" id="PF13445">
    <property type="entry name" value="zf-RING_UBOX"/>
    <property type="match status" value="1"/>
</dbReference>
<dbReference type="PROSITE" id="PS50006">
    <property type="entry name" value="FHA_DOMAIN"/>
    <property type="match status" value="1"/>
</dbReference>
<dbReference type="InterPro" id="IPR052256">
    <property type="entry name" value="E3_ubiquitin-ligase_CHFR"/>
</dbReference>
<reference evidence="9" key="1">
    <citation type="submission" date="2006-10" db="EMBL/GenBank/DDBJ databases">
        <authorList>
            <person name="Amadeo P."/>
            <person name="Zhao Q."/>
            <person name="Wortman J."/>
            <person name="Fraser-Liggett C."/>
            <person name="Carlton J."/>
        </authorList>
    </citation>
    <scope>NUCLEOTIDE SEQUENCE</scope>
    <source>
        <strain evidence="9">G3</strain>
    </source>
</reference>
<feature type="domain" description="FHA" evidence="7">
    <location>
        <begin position="28"/>
        <end position="82"/>
    </location>
</feature>
<dbReference type="InterPro" id="IPR000253">
    <property type="entry name" value="FHA_dom"/>
</dbReference>
<dbReference type="PANTHER" id="PTHR16079">
    <property type="entry name" value="UBIQUITIN LIGASE PROTEIN CHFR"/>
    <property type="match status" value="1"/>
</dbReference>
<dbReference type="VEuPathDB" id="TrichDB:TVAG_245800"/>
<evidence type="ECO:0000256" key="3">
    <source>
        <dbReference type="ARBA" id="ARBA00022723"/>
    </source>
</evidence>
<evidence type="ECO:0000259" key="8">
    <source>
        <dbReference type="PROSITE" id="PS50089"/>
    </source>
</evidence>
<evidence type="ECO:0000259" key="7">
    <source>
        <dbReference type="PROSITE" id="PS50006"/>
    </source>
</evidence>
<dbReference type="PROSITE" id="PS50089">
    <property type="entry name" value="ZF_RING_2"/>
    <property type="match status" value="1"/>
</dbReference>
<dbReference type="PANTHER" id="PTHR16079:SF4">
    <property type="entry name" value="E3 UBIQUITIN-PROTEIN LIGASE CHFR"/>
    <property type="match status" value="1"/>
</dbReference>
<dbReference type="SMART" id="SM00184">
    <property type="entry name" value="RING"/>
    <property type="match status" value="1"/>
</dbReference>
<dbReference type="SMART" id="SM00240">
    <property type="entry name" value="FHA"/>
    <property type="match status" value="1"/>
</dbReference>
<dbReference type="Gene3D" id="3.30.40.10">
    <property type="entry name" value="Zinc/RING finger domain, C3HC4 (zinc finger)"/>
    <property type="match status" value="1"/>
</dbReference>
<organism evidence="9 10">
    <name type="scientific">Trichomonas vaginalis (strain ATCC PRA-98 / G3)</name>
    <dbReference type="NCBI Taxonomy" id="412133"/>
    <lineage>
        <taxon>Eukaryota</taxon>
        <taxon>Metamonada</taxon>
        <taxon>Parabasalia</taxon>
        <taxon>Trichomonadida</taxon>
        <taxon>Trichomonadidae</taxon>
        <taxon>Trichomonas</taxon>
    </lineage>
</organism>
<keyword evidence="4 6" id="KW-0863">Zinc-finger</keyword>
<proteinExistence type="inferred from homology"/>
<dbReference type="Gene3D" id="2.60.200.20">
    <property type="match status" value="1"/>
</dbReference>
<dbReference type="GO" id="GO:0044818">
    <property type="term" value="P:mitotic G2/M transition checkpoint"/>
    <property type="evidence" value="ECO:0000318"/>
    <property type="project" value="GO_Central"/>
</dbReference>
<dbReference type="InterPro" id="IPR008984">
    <property type="entry name" value="SMAD_FHA_dom_sf"/>
</dbReference>
<dbReference type="CDD" id="cd00060">
    <property type="entry name" value="FHA"/>
    <property type="match status" value="1"/>
</dbReference>
<dbReference type="EMBL" id="DS113303">
    <property type="protein sequence ID" value="EAY12348.1"/>
    <property type="molecule type" value="Genomic_DNA"/>
</dbReference>
<protein>
    <recommendedName>
        <fullName evidence="2">E3 ubiquitin-protein ligase CHFR</fullName>
    </recommendedName>
</protein>
<evidence type="ECO:0000256" key="1">
    <source>
        <dbReference type="ARBA" id="ARBA00005797"/>
    </source>
</evidence>
<dbReference type="KEGG" id="tva:4770305"/>
<dbReference type="GO" id="GO:0006511">
    <property type="term" value="P:ubiquitin-dependent protein catabolic process"/>
    <property type="evidence" value="ECO:0000318"/>
    <property type="project" value="GO_Central"/>
</dbReference>
<dbReference type="InterPro" id="IPR001841">
    <property type="entry name" value="Znf_RING"/>
</dbReference>
<dbReference type="RefSeq" id="XP_001324571.1">
    <property type="nucleotide sequence ID" value="XM_001324536.1"/>
</dbReference>
<dbReference type="InterPro" id="IPR017907">
    <property type="entry name" value="Znf_RING_CS"/>
</dbReference>
<sequence>MGIAFLIKTSTVKDSRAPIYIALKQAVNRIGRHSEIRIDTEKGQEISKLHTTIYRRVENGQDCWIIEDNESLNGTFVNKRKIHRVYLNNKDEVVFGGGSNFCKGDFLESTDNAPCRYIFYTPFRPIKFLPSTNINQSIRPSDDCELCPICFGPLTASETLPCGHTFCLTCIHQWADQCLLQQRPCVCPMCRATFLKSQLSPEEAIFTENDIQVITTEPFLRELEVQNCKKIKAVNIFKQWDQKHAIRFWNLFSKVSQNMLHRAILLQLVKLTPNSIFAAKNDQLQIALQNLTGNVSTTNRDPMIQIILTILALKFMPSIPSKPRLPSGGSKSARFHHNLLRR</sequence>
<dbReference type="CDD" id="cd16569">
    <property type="entry name" value="RING-HC_SHPRH-like"/>
    <property type="match status" value="1"/>
</dbReference>
<dbReference type="InterPro" id="IPR013083">
    <property type="entry name" value="Znf_RING/FYVE/PHD"/>
</dbReference>
<dbReference type="GO" id="GO:0004842">
    <property type="term" value="F:ubiquitin-protein transferase activity"/>
    <property type="evidence" value="ECO:0000318"/>
    <property type="project" value="GO_Central"/>
</dbReference>
<dbReference type="SUPFAM" id="SSF57850">
    <property type="entry name" value="RING/U-box"/>
    <property type="match status" value="1"/>
</dbReference>
<dbReference type="InterPro" id="IPR027370">
    <property type="entry name" value="Znf-RING_euk"/>
</dbReference>
<feature type="domain" description="RING-type" evidence="8">
    <location>
        <begin position="147"/>
        <end position="191"/>
    </location>
</feature>
<dbReference type="GO" id="GO:0008270">
    <property type="term" value="F:zinc ion binding"/>
    <property type="evidence" value="ECO:0007669"/>
    <property type="project" value="UniProtKB-KW"/>
</dbReference>
<accession>A2E4N8</accession>
<dbReference type="OrthoDB" id="265776at2759"/>